<dbReference type="Pfam" id="PF11066">
    <property type="entry name" value="DUF2867"/>
    <property type="match status" value="1"/>
</dbReference>
<sequence length="205" mass="23270">MILILASFNVSNMHCHTDPRQRPAQTLSGISPGYGFQDNSYQTYTSPRKRRRRLVQGRNFTDSYEVAFPPASTVDMRVIAQSVFGKPTLWFRALLFIRDMVMARFNVKTSSDLRYSGNEDKINFFSVLASHPDEIVLGANDRHLDFRLSLLVQRTVNGPSRLSATTVVHCHNQLGRIYITVIAPFHRMVVISNLRRAAANGFGHE</sequence>
<keyword evidence="3" id="KW-1185">Reference proteome</keyword>
<protein>
    <submittedName>
        <fullName evidence="1">DUF2867 domain-containing protein</fullName>
    </submittedName>
</protein>
<evidence type="ECO:0000313" key="2">
    <source>
        <dbReference type="EMBL" id="MBB2194598.1"/>
    </source>
</evidence>
<dbReference type="EMBL" id="JABEQN010000016">
    <property type="protein sequence ID" value="MBB2194598.1"/>
    <property type="molecule type" value="Genomic_DNA"/>
</dbReference>
<accession>A0A7W4NTE9</accession>
<dbReference type="AlphaFoldDB" id="A0A7W4NTE9"/>
<evidence type="ECO:0000313" key="4">
    <source>
        <dbReference type="Proteomes" id="UP000561077"/>
    </source>
</evidence>
<dbReference type="Proteomes" id="UP000561077">
    <property type="component" value="Unassembled WGS sequence"/>
</dbReference>
<dbReference type="InterPro" id="IPR021295">
    <property type="entry name" value="DUF2867"/>
</dbReference>
<name>A0A7W4NTE9_9PROT</name>
<reference evidence="3 4" key="1">
    <citation type="submission" date="2020-04" db="EMBL/GenBank/DDBJ databases">
        <title>Description of novel Gluconacetobacter.</title>
        <authorList>
            <person name="Sombolestani A."/>
        </authorList>
    </citation>
    <scope>NUCLEOTIDE SEQUENCE [LARGE SCALE GENOMIC DNA]</scope>
    <source>
        <strain evidence="2 3">LMG 1728</strain>
        <strain evidence="1 4">LMG 1731</strain>
    </source>
</reference>
<proteinExistence type="predicted"/>
<evidence type="ECO:0000313" key="3">
    <source>
        <dbReference type="Proteomes" id="UP000540490"/>
    </source>
</evidence>
<comment type="caution">
    <text evidence="1">The sequence shown here is derived from an EMBL/GenBank/DDBJ whole genome shotgun (WGS) entry which is preliminary data.</text>
</comment>
<dbReference type="EMBL" id="JABEQO010000016">
    <property type="protein sequence ID" value="MBB2165462.1"/>
    <property type="molecule type" value="Genomic_DNA"/>
</dbReference>
<gene>
    <name evidence="2" type="ORF">HLH25_13320</name>
    <name evidence="1" type="ORF">HLH26_13135</name>
</gene>
<evidence type="ECO:0000313" key="1">
    <source>
        <dbReference type="EMBL" id="MBB2165462.1"/>
    </source>
</evidence>
<organism evidence="1 4">
    <name type="scientific">Gluconacetobacter dulcium</name>
    <dbReference type="NCBI Taxonomy" id="2729096"/>
    <lineage>
        <taxon>Bacteria</taxon>
        <taxon>Pseudomonadati</taxon>
        <taxon>Pseudomonadota</taxon>
        <taxon>Alphaproteobacteria</taxon>
        <taxon>Acetobacterales</taxon>
        <taxon>Acetobacteraceae</taxon>
        <taxon>Gluconacetobacter</taxon>
    </lineage>
</organism>
<dbReference type="Proteomes" id="UP000540490">
    <property type="component" value="Unassembled WGS sequence"/>
</dbReference>